<gene>
    <name evidence="1" type="ORF">CEXT_671951</name>
</gene>
<dbReference type="EMBL" id="BPLR01016033">
    <property type="protein sequence ID" value="GIY80644.1"/>
    <property type="molecule type" value="Genomic_DNA"/>
</dbReference>
<organism evidence="1 2">
    <name type="scientific">Caerostris extrusa</name>
    <name type="common">Bark spider</name>
    <name type="synonym">Caerostris bankana</name>
    <dbReference type="NCBI Taxonomy" id="172846"/>
    <lineage>
        <taxon>Eukaryota</taxon>
        <taxon>Metazoa</taxon>
        <taxon>Ecdysozoa</taxon>
        <taxon>Arthropoda</taxon>
        <taxon>Chelicerata</taxon>
        <taxon>Arachnida</taxon>
        <taxon>Araneae</taxon>
        <taxon>Araneomorphae</taxon>
        <taxon>Entelegynae</taxon>
        <taxon>Araneoidea</taxon>
        <taxon>Araneidae</taxon>
        <taxon>Caerostris</taxon>
    </lineage>
</organism>
<dbReference type="AlphaFoldDB" id="A0AAV4WFQ1"/>
<name>A0AAV4WFQ1_CAEEX</name>
<comment type="caution">
    <text evidence="1">The sequence shown here is derived from an EMBL/GenBank/DDBJ whole genome shotgun (WGS) entry which is preliminary data.</text>
</comment>
<reference evidence="1 2" key="1">
    <citation type="submission" date="2021-06" db="EMBL/GenBank/DDBJ databases">
        <title>Caerostris extrusa draft genome.</title>
        <authorList>
            <person name="Kono N."/>
            <person name="Arakawa K."/>
        </authorList>
    </citation>
    <scope>NUCLEOTIDE SEQUENCE [LARGE SCALE GENOMIC DNA]</scope>
</reference>
<protein>
    <submittedName>
        <fullName evidence="1">Uncharacterized protein</fullName>
    </submittedName>
</protein>
<sequence length="75" mass="8399">MTGDAKSTPRFHIKLSFHSSMHIPSHNPLILPVPSIPIRHATNPEVLIKTEFVAAKSASSTKRNRHTCQRHLEPP</sequence>
<keyword evidence="2" id="KW-1185">Reference proteome</keyword>
<evidence type="ECO:0000313" key="1">
    <source>
        <dbReference type="EMBL" id="GIY80644.1"/>
    </source>
</evidence>
<dbReference type="Proteomes" id="UP001054945">
    <property type="component" value="Unassembled WGS sequence"/>
</dbReference>
<proteinExistence type="predicted"/>
<evidence type="ECO:0000313" key="2">
    <source>
        <dbReference type="Proteomes" id="UP001054945"/>
    </source>
</evidence>
<accession>A0AAV4WFQ1</accession>